<organism evidence="1 2">
    <name type="scientific">Hydnomerulius pinastri MD-312</name>
    <dbReference type="NCBI Taxonomy" id="994086"/>
    <lineage>
        <taxon>Eukaryota</taxon>
        <taxon>Fungi</taxon>
        <taxon>Dikarya</taxon>
        <taxon>Basidiomycota</taxon>
        <taxon>Agaricomycotina</taxon>
        <taxon>Agaricomycetes</taxon>
        <taxon>Agaricomycetidae</taxon>
        <taxon>Boletales</taxon>
        <taxon>Boletales incertae sedis</taxon>
        <taxon>Leucogyrophana</taxon>
    </lineage>
</organism>
<proteinExistence type="predicted"/>
<reference evidence="1 2" key="1">
    <citation type="submission" date="2014-04" db="EMBL/GenBank/DDBJ databases">
        <title>Evolutionary Origins and Diversification of the Mycorrhizal Mutualists.</title>
        <authorList>
            <consortium name="DOE Joint Genome Institute"/>
            <consortium name="Mycorrhizal Genomics Consortium"/>
            <person name="Kohler A."/>
            <person name="Kuo A."/>
            <person name="Nagy L.G."/>
            <person name="Floudas D."/>
            <person name="Copeland A."/>
            <person name="Barry K.W."/>
            <person name="Cichocki N."/>
            <person name="Veneault-Fourrey C."/>
            <person name="LaButti K."/>
            <person name="Lindquist E.A."/>
            <person name="Lipzen A."/>
            <person name="Lundell T."/>
            <person name="Morin E."/>
            <person name="Murat C."/>
            <person name="Riley R."/>
            <person name="Ohm R."/>
            <person name="Sun H."/>
            <person name="Tunlid A."/>
            <person name="Henrissat B."/>
            <person name="Grigoriev I.V."/>
            <person name="Hibbett D.S."/>
            <person name="Martin F."/>
        </authorList>
    </citation>
    <scope>NUCLEOTIDE SEQUENCE [LARGE SCALE GENOMIC DNA]</scope>
    <source>
        <strain evidence="1 2">MD-312</strain>
    </source>
</reference>
<evidence type="ECO:0000313" key="1">
    <source>
        <dbReference type="EMBL" id="KIJ63233.1"/>
    </source>
</evidence>
<evidence type="ECO:0000313" key="2">
    <source>
        <dbReference type="Proteomes" id="UP000053820"/>
    </source>
</evidence>
<feature type="non-terminal residue" evidence="1">
    <location>
        <position position="223"/>
    </location>
</feature>
<dbReference type="Proteomes" id="UP000053820">
    <property type="component" value="Unassembled WGS sequence"/>
</dbReference>
<gene>
    <name evidence="1" type="ORF">HYDPIDRAFT_92764</name>
</gene>
<dbReference type="AlphaFoldDB" id="A0A0C9W7M9"/>
<protein>
    <submittedName>
        <fullName evidence="1">Uncharacterized protein</fullName>
    </submittedName>
</protein>
<dbReference type="HOGENOM" id="CLU_007337_2_0_1"/>
<dbReference type="OrthoDB" id="3257409at2759"/>
<accession>A0A0C9W7M9</accession>
<keyword evidence="2" id="KW-1185">Reference proteome</keyword>
<name>A0A0C9W7M9_9AGAM</name>
<sequence>MIFWVNQLTESCTKWVRYQCRLQGYDHTDLRHVTIGDSLSESDKQTLRAFAFMHRCRLTQEGFSMLPFAFPDANVQSLSTTISRVAFLSGVVPIDYDCCPNSCCCFVGPNEDLDSCPYCHSPRFSPSGQPSKRFSYIPIIPRLIAMYGHTDMAKKMRYRADEHVHKPDTINDVFDSSTYRELLGERVIINGKELPHSHFHDPRDIALGLSTDGFAPFKRRKRT</sequence>
<dbReference type="EMBL" id="KN839851">
    <property type="protein sequence ID" value="KIJ63233.1"/>
    <property type="molecule type" value="Genomic_DNA"/>
</dbReference>